<dbReference type="SUPFAM" id="SSF51735">
    <property type="entry name" value="NAD(P)-binding Rossmann-fold domains"/>
    <property type="match status" value="1"/>
</dbReference>
<dbReference type="AlphaFoldDB" id="A0A1H0S6V5"/>
<protein>
    <submittedName>
        <fullName evidence="2">Nucleoside-diphosphate-sugar epimerase</fullName>
    </submittedName>
</protein>
<proteinExistence type="predicted"/>
<reference evidence="3" key="1">
    <citation type="submission" date="2016-10" db="EMBL/GenBank/DDBJ databases">
        <authorList>
            <person name="Varghese N."/>
            <person name="Submissions S."/>
        </authorList>
    </citation>
    <scope>NUCLEOTIDE SEQUENCE [LARGE SCALE GENOMIC DNA]</scope>
    <source>
        <strain evidence="3">IBRC-M10078</strain>
    </source>
</reference>
<dbReference type="STRING" id="930152.SAMN05216565_102574"/>
<name>A0A1H0S6V5_9BACI</name>
<dbReference type="RefSeq" id="WP_090851210.1">
    <property type="nucleotide sequence ID" value="NZ_FNJU01000002.1"/>
</dbReference>
<evidence type="ECO:0000259" key="1">
    <source>
        <dbReference type="Pfam" id="PF01370"/>
    </source>
</evidence>
<accession>A0A1H0S6V5</accession>
<dbReference type="InterPro" id="IPR050177">
    <property type="entry name" value="Lipid_A_modif_metabolic_enz"/>
</dbReference>
<dbReference type="InterPro" id="IPR001509">
    <property type="entry name" value="Epimerase_deHydtase"/>
</dbReference>
<evidence type="ECO:0000313" key="2">
    <source>
        <dbReference type="EMBL" id="SDP37503.1"/>
    </source>
</evidence>
<organism evidence="2 3">
    <name type="scientific">Litchfieldia salsa</name>
    <dbReference type="NCBI Taxonomy" id="930152"/>
    <lineage>
        <taxon>Bacteria</taxon>
        <taxon>Bacillati</taxon>
        <taxon>Bacillota</taxon>
        <taxon>Bacilli</taxon>
        <taxon>Bacillales</taxon>
        <taxon>Bacillaceae</taxon>
        <taxon>Litchfieldia</taxon>
    </lineage>
</organism>
<dbReference type="Gene3D" id="3.40.50.720">
    <property type="entry name" value="NAD(P)-binding Rossmann-like Domain"/>
    <property type="match status" value="2"/>
</dbReference>
<dbReference type="InterPro" id="IPR036291">
    <property type="entry name" value="NAD(P)-bd_dom_sf"/>
</dbReference>
<sequence length="289" mass="32752">MKKAVVIGALGFVGYGLCCRLLDEGVLIEAMDLPPCDNSLEEEKILQIGRNANFRFIDMNIEDRYEQLSSDTDVIFFSLLDLNDNVEGSDALQRKVATEAELVKAIQACGQSEKSKIVIISSTELNEERKQGKSPIEQVVKDYVQSLPVHYSIIRLPMIYGPWQPNDRCFQRAINAEINNEEFVICSGDYSNDILYIDDAVNEIIKIVKEPEVIRTATLSSGMSNLWIEGLKLILKGKFEDLETERVEFDKRNENTSSKNNVRVAKTTSLSDGITNQYEYAKWLSNYNK</sequence>
<feature type="domain" description="NAD-dependent epimerase/dehydratase" evidence="1">
    <location>
        <begin position="5"/>
        <end position="213"/>
    </location>
</feature>
<evidence type="ECO:0000313" key="3">
    <source>
        <dbReference type="Proteomes" id="UP000199159"/>
    </source>
</evidence>
<dbReference type="Proteomes" id="UP000199159">
    <property type="component" value="Unassembled WGS sequence"/>
</dbReference>
<keyword evidence="3" id="KW-1185">Reference proteome</keyword>
<dbReference type="PANTHER" id="PTHR43245:SF13">
    <property type="entry name" value="UDP-D-APIOSE_UDP-D-XYLOSE SYNTHASE 2"/>
    <property type="match status" value="1"/>
</dbReference>
<gene>
    <name evidence="2" type="ORF">SAMN05216565_102574</name>
</gene>
<dbReference type="OrthoDB" id="2938417at2"/>
<dbReference type="Pfam" id="PF01370">
    <property type="entry name" value="Epimerase"/>
    <property type="match status" value="1"/>
</dbReference>
<dbReference type="PANTHER" id="PTHR43245">
    <property type="entry name" value="BIFUNCTIONAL POLYMYXIN RESISTANCE PROTEIN ARNA"/>
    <property type="match status" value="1"/>
</dbReference>
<dbReference type="Gene3D" id="3.90.25.10">
    <property type="entry name" value="UDP-galactose 4-epimerase, domain 1"/>
    <property type="match status" value="1"/>
</dbReference>
<dbReference type="EMBL" id="FNJU01000002">
    <property type="protein sequence ID" value="SDP37503.1"/>
    <property type="molecule type" value="Genomic_DNA"/>
</dbReference>